<gene>
    <name evidence="9" type="ORF">C7M84_013201</name>
</gene>
<comment type="subcellular location">
    <subcellularLocation>
        <location evidence="1">Membrane</location>
        <topology evidence="1">Single-pass membrane protein</topology>
    </subcellularLocation>
</comment>
<feature type="coiled-coil region" evidence="7">
    <location>
        <begin position="18"/>
        <end position="69"/>
    </location>
</feature>
<evidence type="ECO:0000256" key="4">
    <source>
        <dbReference type="ARBA" id="ARBA00022989"/>
    </source>
</evidence>
<dbReference type="PANTHER" id="PTHR31759:SF1">
    <property type="entry name" value="COILED-COIL DOMAIN-CONTAINING PROTEIN 167"/>
    <property type="match status" value="1"/>
</dbReference>
<dbReference type="PANTHER" id="PTHR31759">
    <property type="entry name" value="COILED-COIL DOMAIN-CONTAINING PROTEIN 167"/>
    <property type="match status" value="1"/>
</dbReference>
<dbReference type="Proteomes" id="UP000283509">
    <property type="component" value="Unassembled WGS sequence"/>
</dbReference>
<evidence type="ECO:0000256" key="7">
    <source>
        <dbReference type="SAM" id="Coils"/>
    </source>
</evidence>
<keyword evidence="5 7" id="KW-0175">Coiled coil</keyword>
<protein>
    <recommendedName>
        <fullName evidence="2">Coiled-coil domain-containing protein 167</fullName>
    </recommendedName>
</protein>
<keyword evidence="3 8" id="KW-0812">Transmembrane</keyword>
<evidence type="ECO:0000313" key="10">
    <source>
        <dbReference type="Proteomes" id="UP000283509"/>
    </source>
</evidence>
<evidence type="ECO:0000256" key="3">
    <source>
        <dbReference type="ARBA" id="ARBA00022692"/>
    </source>
</evidence>
<reference evidence="9 10" key="1">
    <citation type="submission" date="2018-04" db="EMBL/GenBank/DDBJ databases">
        <authorList>
            <person name="Zhang X."/>
            <person name="Yuan J."/>
            <person name="Li F."/>
            <person name="Xiang J."/>
        </authorList>
    </citation>
    <scope>NUCLEOTIDE SEQUENCE [LARGE SCALE GENOMIC DNA]</scope>
    <source>
        <tissue evidence="9">Muscle</tissue>
    </source>
</reference>
<name>A0A3R7PJK8_PENVA</name>
<reference evidence="9 10" key="2">
    <citation type="submission" date="2019-01" db="EMBL/GenBank/DDBJ databases">
        <title>The decoding of complex shrimp genome reveals the adaptation for benthos swimmer, frequently molting mechanism and breeding impact on genome.</title>
        <authorList>
            <person name="Sun Y."/>
            <person name="Gao Y."/>
            <person name="Yu Y."/>
        </authorList>
    </citation>
    <scope>NUCLEOTIDE SEQUENCE [LARGE SCALE GENOMIC DNA]</scope>
    <source>
        <tissue evidence="9">Muscle</tissue>
    </source>
</reference>
<feature type="transmembrane region" description="Helical" evidence="8">
    <location>
        <begin position="79"/>
        <end position="98"/>
    </location>
</feature>
<sequence>MVESAGTASRNASVMSQLEDTSRELKECYERLDFIETKLRRRYYPNDEKKRLEQEVKDIKTHLSRHEKDLRCLRGENRVAMILSVLILALGVMIYMVYTMLFTS</sequence>
<keyword evidence="6 8" id="KW-0472">Membrane</keyword>
<dbReference type="InterPro" id="IPR028194">
    <property type="entry name" value="CC167"/>
</dbReference>
<organism evidence="9 10">
    <name type="scientific">Penaeus vannamei</name>
    <name type="common">Whiteleg shrimp</name>
    <name type="synonym">Litopenaeus vannamei</name>
    <dbReference type="NCBI Taxonomy" id="6689"/>
    <lineage>
        <taxon>Eukaryota</taxon>
        <taxon>Metazoa</taxon>
        <taxon>Ecdysozoa</taxon>
        <taxon>Arthropoda</taxon>
        <taxon>Crustacea</taxon>
        <taxon>Multicrustacea</taxon>
        <taxon>Malacostraca</taxon>
        <taxon>Eumalacostraca</taxon>
        <taxon>Eucarida</taxon>
        <taxon>Decapoda</taxon>
        <taxon>Dendrobranchiata</taxon>
        <taxon>Penaeoidea</taxon>
        <taxon>Penaeidae</taxon>
        <taxon>Penaeus</taxon>
    </lineage>
</organism>
<evidence type="ECO:0000256" key="1">
    <source>
        <dbReference type="ARBA" id="ARBA00004167"/>
    </source>
</evidence>
<dbReference type="EMBL" id="QCYY01002649">
    <property type="protein sequence ID" value="ROT68653.1"/>
    <property type="molecule type" value="Genomic_DNA"/>
</dbReference>
<dbReference type="OrthoDB" id="6774119at2759"/>
<accession>A0A3R7PJK8</accession>
<evidence type="ECO:0000256" key="8">
    <source>
        <dbReference type="SAM" id="Phobius"/>
    </source>
</evidence>
<evidence type="ECO:0000256" key="6">
    <source>
        <dbReference type="ARBA" id="ARBA00023136"/>
    </source>
</evidence>
<evidence type="ECO:0000313" key="9">
    <source>
        <dbReference type="EMBL" id="ROT68653.1"/>
    </source>
</evidence>
<proteinExistence type="predicted"/>
<dbReference type="Pfam" id="PF15188">
    <property type="entry name" value="CCDC-167"/>
    <property type="match status" value="1"/>
</dbReference>
<keyword evidence="4 8" id="KW-1133">Transmembrane helix</keyword>
<evidence type="ECO:0000256" key="2">
    <source>
        <dbReference type="ARBA" id="ARBA00022350"/>
    </source>
</evidence>
<dbReference type="GO" id="GO:0016020">
    <property type="term" value="C:membrane"/>
    <property type="evidence" value="ECO:0007669"/>
    <property type="project" value="UniProtKB-SubCell"/>
</dbReference>
<keyword evidence="10" id="KW-1185">Reference proteome</keyword>
<evidence type="ECO:0000256" key="5">
    <source>
        <dbReference type="ARBA" id="ARBA00023054"/>
    </source>
</evidence>
<comment type="caution">
    <text evidence="9">The sequence shown here is derived from an EMBL/GenBank/DDBJ whole genome shotgun (WGS) entry which is preliminary data.</text>
</comment>
<dbReference type="AlphaFoldDB" id="A0A3R7PJK8"/>